<proteinExistence type="predicted"/>
<accession>A0A8J5SD38</accession>
<protein>
    <submittedName>
        <fullName evidence="2">Uncharacterized protein</fullName>
    </submittedName>
</protein>
<reference evidence="2" key="1">
    <citation type="journal article" date="2021" name="bioRxiv">
        <title>Whole Genome Assembly and Annotation of Northern Wild Rice, Zizania palustris L., Supports a Whole Genome Duplication in the Zizania Genus.</title>
        <authorList>
            <person name="Haas M."/>
            <person name="Kono T."/>
            <person name="Macchietto M."/>
            <person name="Millas R."/>
            <person name="McGilp L."/>
            <person name="Shao M."/>
            <person name="Duquette J."/>
            <person name="Hirsch C.N."/>
            <person name="Kimball J."/>
        </authorList>
    </citation>
    <scope>NUCLEOTIDE SEQUENCE</scope>
    <source>
        <tissue evidence="2">Fresh leaf tissue</tissue>
    </source>
</reference>
<organism evidence="2 3">
    <name type="scientific">Zizania palustris</name>
    <name type="common">Northern wild rice</name>
    <dbReference type="NCBI Taxonomy" id="103762"/>
    <lineage>
        <taxon>Eukaryota</taxon>
        <taxon>Viridiplantae</taxon>
        <taxon>Streptophyta</taxon>
        <taxon>Embryophyta</taxon>
        <taxon>Tracheophyta</taxon>
        <taxon>Spermatophyta</taxon>
        <taxon>Magnoliopsida</taxon>
        <taxon>Liliopsida</taxon>
        <taxon>Poales</taxon>
        <taxon>Poaceae</taxon>
        <taxon>BOP clade</taxon>
        <taxon>Oryzoideae</taxon>
        <taxon>Oryzeae</taxon>
        <taxon>Zizaniinae</taxon>
        <taxon>Zizania</taxon>
    </lineage>
</organism>
<evidence type="ECO:0000313" key="3">
    <source>
        <dbReference type="Proteomes" id="UP000729402"/>
    </source>
</evidence>
<feature type="region of interest" description="Disordered" evidence="1">
    <location>
        <begin position="12"/>
        <end position="64"/>
    </location>
</feature>
<gene>
    <name evidence="2" type="ORF">GUJ93_ZPchr0004g40529</name>
</gene>
<dbReference type="OrthoDB" id="624912at2759"/>
<dbReference type="EMBL" id="JAAALK010000285">
    <property type="protein sequence ID" value="KAG8065832.1"/>
    <property type="molecule type" value="Genomic_DNA"/>
</dbReference>
<dbReference type="AlphaFoldDB" id="A0A8J5SD38"/>
<dbReference type="Proteomes" id="UP000729402">
    <property type="component" value="Unassembled WGS sequence"/>
</dbReference>
<evidence type="ECO:0000313" key="2">
    <source>
        <dbReference type="EMBL" id="KAG8065832.1"/>
    </source>
</evidence>
<evidence type="ECO:0000256" key="1">
    <source>
        <dbReference type="SAM" id="MobiDB-lite"/>
    </source>
</evidence>
<comment type="caution">
    <text evidence="2">The sequence shown here is derived from an EMBL/GenBank/DDBJ whole genome shotgun (WGS) entry which is preliminary data.</text>
</comment>
<reference evidence="2" key="2">
    <citation type="submission" date="2021-02" db="EMBL/GenBank/DDBJ databases">
        <authorList>
            <person name="Kimball J.A."/>
            <person name="Haas M.W."/>
            <person name="Macchietto M."/>
            <person name="Kono T."/>
            <person name="Duquette J."/>
            <person name="Shao M."/>
        </authorList>
    </citation>
    <scope>NUCLEOTIDE SEQUENCE</scope>
    <source>
        <tissue evidence="2">Fresh leaf tissue</tissue>
    </source>
</reference>
<sequence length="140" mass="15212">CPSYFHVKWLQSTPTRPTRGSVLSPAPSPPAAARPLRPRPPRPPASAPDHRPPASGPDDSDGLTTIKIKGFAAVPCSGVDLRFNAVVDCRDGKECTPPVTIAFVKHGGDDPEVAGRFYFNHQHDDYFDLDDDDDDYSGEQ</sequence>
<feature type="non-terminal residue" evidence="2">
    <location>
        <position position="140"/>
    </location>
</feature>
<name>A0A8J5SD38_ZIZPA</name>
<keyword evidence="3" id="KW-1185">Reference proteome</keyword>